<dbReference type="GO" id="GO:0022857">
    <property type="term" value="F:transmembrane transporter activity"/>
    <property type="evidence" value="ECO:0007669"/>
    <property type="project" value="InterPro"/>
</dbReference>
<evidence type="ECO:0000259" key="7">
    <source>
        <dbReference type="PROSITE" id="PS50850"/>
    </source>
</evidence>
<dbReference type="PANTHER" id="PTHR23519">
    <property type="entry name" value="AUTOPHAGY-RELATED PROTEIN 22"/>
    <property type="match status" value="1"/>
</dbReference>
<feature type="transmembrane region" description="Helical" evidence="6">
    <location>
        <begin position="320"/>
        <end position="338"/>
    </location>
</feature>
<proteinExistence type="predicted"/>
<dbReference type="PROSITE" id="PS50850">
    <property type="entry name" value="MFS"/>
    <property type="match status" value="1"/>
</dbReference>
<evidence type="ECO:0000256" key="6">
    <source>
        <dbReference type="SAM" id="Phobius"/>
    </source>
</evidence>
<keyword evidence="9" id="KW-1185">Reference proteome</keyword>
<keyword evidence="5 6" id="KW-0472">Membrane</keyword>
<dbReference type="Gene3D" id="1.20.1250.20">
    <property type="entry name" value="MFS general substrate transporter like domains"/>
    <property type="match status" value="2"/>
</dbReference>
<evidence type="ECO:0000256" key="3">
    <source>
        <dbReference type="ARBA" id="ARBA00022692"/>
    </source>
</evidence>
<evidence type="ECO:0000256" key="4">
    <source>
        <dbReference type="ARBA" id="ARBA00022989"/>
    </source>
</evidence>
<sequence length="449" mass="49148">MTIQAGPQTKEMAQPVKKREIFGWAMYDFANSAYTTVVITIVYSAFFVNYLVPEGAEWQDSYWSIAIVISTVLAMLLAPITGILCDFSGRKKIFLGITTLLCALFTAMLGLVNPGQIWLGILIVVISNTAWMLGEVFCASFLTDIANQQNMGKISGIGWGVGYVGALISLIIALKVVITADPDTETTTFISQNQLAMVFTGLFFLLAALPTFLLVKERSRPQPGFETIHFPTLLKASMKRLAHTWTIVHQLPILFQFFLVFLLYMAGIEIIVKFFGIYVEAELKFTTAEKTNIFLALQISALFGAIAFGYLESAIGPKKTIFLSLVWWIGGTLAIYFLRPVTEFLSISITSYFTAVALMTGAGLGATQSASRAIVGLLSPKKYSAELFGFWGFFAKGATILGSLSYSLVADTMGRESGLLVIVGFFALGAITILLVPLERGLKMAREEE</sequence>
<keyword evidence="2" id="KW-0813">Transport</keyword>
<feature type="transmembrane region" description="Helical" evidence="6">
    <location>
        <begin position="194"/>
        <end position="215"/>
    </location>
</feature>
<feature type="transmembrane region" description="Helical" evidence="6">
    <location>
        <begin position="418"/>
        <end position="438"/>
    </location>
</feature>
<keyword evidence="4 6" id="KW-1133">Transmembrane helix</keyword>
<dbReference type="HOGENOM" id="CLU_017518_3_1_6"/>
<feature type="domain" description="Major facilitator superfamily (MFS) profile" evidence="7">
    <location>
        <begin position="253"/>
        <end position="449"/>
    </location>
</feature>
<dbReference type="InterPro" id="IPR050495">
    <property type="entry name" value="ATG22/LtaA_families"/>
</dbReference>
<dbReference type="Pfam" id="PF11700">
    <property type="entry name" value="ATG22"/>
    <property type="match status" value="1"/>
</dbReference>
<dbReference type="PANTHER" id="PTHR23519:SF1">
    <property type="entry name" value="AUTOPHAGY-RELATED PROTEIN 22"/>
    <property type="match status" value="1"/>
</dbReference>
<feature type="transmembrane region" description="Helical" evidence="6">
    <location>
        <begin position="117"/>
        <end position="142"/>
    </location>
</feature>
<reference evidence="8 9" key="1">
    <citation type="submission" date="2014-01" db="EMBL/GenBank/DDBJ databases">
        <title>Full genme sequencing of cellulolytic bacterium Gynuella sunshinyii YC6258T gen. nov., sp. nov.</title>
        <authorList>
            <person name="Khan H."/>
            <person name="Chung E.J."/>
            <person name="Chung Y.R."/>
        </authorList>
    </citation>
    <scope>NUCLEOTIDE SEQUENCE [LARGE SCALE GENOMIC DNA]</scope>
    <source>
        <strain evidence="8 9">YC6258</strain>
    </source>
</reference>
<dbReference type="InterPro" id="IPR020846">
    <property type="entry name" value="MFS_dom"/>
</dbReference>
<dbReference type="GO" id="GO:0012505">
    <property type="term" value="C:endomembrane system"/>
    <property type="evidence" value="ECO:0007669"/>
    <property type="project" value="UniProtKB-SubCell"/>
</dbReference>
<dbReference type="RefSeq" id="WP_044617697.1">
    <property type="nucleotide sequence ID" value="NZ_CP007142.1"/>
</dbReference>
<evidence type="ECO:0000313" key="8">
    <source>
        <dbReference type="EMBL" id="AJQ95378.1"/>
    </source>
</evidence>
<feature type="transmembrane region" description="Helical" evidence="6">
    <location>
        <begin position="344"/>
        <end position="366"/>
    </location>
</feature>
<feature type="transmembrane region" description="Helical" evidence="6">
    <location>
        <begin position="387"/>
        <end position="406"/>
    </location>
</feature>
<feature type="transmembrane region" description="Helical" evidence="6">
    <location>
        <begin position="21"/>
        <end position="50"/>
    </location>
</feature>
<name>A0A0C5VPP3_9GAMM</name>
<evidence type="ECO:0000256" key="5">
    <source>
        <dbReference type="ARBA" id="ARBA00023136"/>
    </source>
</evidence>
<dbReference type="EMBL" id="CP007142">
    <property type="protein sequence ID" value="AJQ95378.1"/>
    <property type="molecule type" value="Genomic_DNA"/>
</dbReference>
<keyword evidence="3 6" id="KW-0812">Transmembrane</keyword>
<comment type="subcellular location">
    <subcellularLocation>
        <location evidence="1">Endomembrane system</location>
        <topology evidence="1">Multi-pass membrane protein</topology>
    </subcellularLocation>
</comment>
<feature type="transmembrane region" description="Helical" evidence="6">
    <location>
        <begin position="62"/>
        <end position="81"/>
    </location>
</feature>
<organism evidence="8 9">
    <name type="scientific">Gynuella sunshinyii YC6258</name>
    <dbReference type="NCBI Taxonomy" id="1445510"/>
    <lineage>
        <taxon>Bacteria</taxon>
        <taxon>Pseudomonadati</taxon>
        <taxon>Pseudomonadota</taxon>
        <taxon>Gammaproteobacteria</taxon>
        <taxon>Oceanospirillales</taxon>
        <taxon>Saccharospirillaceae</taxon>
        <taxon>Gynuella</taxon>
    </lineage>
</organism>
<feature type="transmembrane region" description="Helical" evidence="6">
    <location>
        <begin position="253"/>
        <end position="279"/>
    </location>
</feature>
<dbReference type="OrthoDB" id="9768783at2"/>
<accession>A0A0C5VPP3</accession>
<evidence type="ECO:0000313" key="9">
    <source>
        <dbReference type="Proteomes" id="UP000032266"/>
    </source>
</evidence>
<dbReference type="InterPro" id="IPR036259">
    <property type="entry name" value="MFS_trans_sf"/>
</dbReference>
<dbReference type="PATRIC" id="fig|1445510.3.peg.3304"/>
<dbReference type="KEGG" id="gsn:YC6258_03342"/>
<protein>
    <submittedName>
        <fullName evidence="8">Permeases of the major facilitator superfamily</fullName>
    </submittedName>
</protein>
<dbReference type="InterPro" id="IPR024671">
    <property type="entry name" value="Atg22-like"/>
</dbReference>
<gene>
    <name evidence="8" type="ORF">YC6258_03342</name>
</gene>
<feature type="transmembrane region" description="Helical" evidence="6">
    <location>
        <begin position="154"/>
        <end position="174"/>
    </location>
</feature>
<feature type="transmembrane region" description="Helical" evidence="6">
    <location>
        <begin position="291"/>
        <end position="311"/>
    </location>
</feature>
<dbReference type="Proteomes" id="UP000032266">
    <property type="component" value="Chromosome"/>
</dbReference>
<dbReference type="AlphaFoldDB" id="A0A0C5VPP3"/>
<evidence type="ECO:0000256" key="1">
    <source>
        <dbReference type="ARBA" id="ARBA00004127"/>
    </source>
</evidence>
<feature type="transmembrane region" description="Helical" evidence="6">
    <location>
        <begin position="93"/>
        <end position="111"/>
    </location>
</feature>
<evidence type="ECO:0000256" key="2">
    <source>
        <dbReference type="ARBA" id="ARBA00022448"/>
    </source>
</evidence>
<dbReference type="SUPFAM" id="SSF103473">
    <property type="entry name" value="MFS general substrate transporter"/>
    <property type="match status" value="1"/>
</dbReference>